<reference evidence="2" key="1">
    <citation type="submission" date="2016-10" db="EMBL/GenBank/DDBJ databases">
        <authorList>
            <person name="Varghese N."/>
            <person name="Submissions S."/>
        </authorList>
    </citation>
    <scope>NUCLEOTIDE SEQUENCE [LARGE SCALE GENOMIC DNA]</scope>
    <source>
        <strain evidence="2">DSM 22082</strain>
    </source>
</reference>
<dbReference type="AlphaFoldDB" id="A0A1H1WN72"/>
<organism evidence="2 3">
    <name type="scientific">Brevibacterium sandarakinum</name>
    <dbReference type="NCBI Taxonomy" id="629680"/>
    <lineage>
        <taxon>Bacteria</taxon>
        <taxon>Bacillati</taxon>
        <taxon>Actinomycetota</taxon>
        <taxon>Actinomycetes</taxon>
        <taxon>Micrococcales</taxon>
        <taxon>Brevibacteriaceae</taxon>
        <taxon>Brevibacterium</taxon>
    </lineage>
</organism>
<evidence type="ECO:0000313" key="2">
    <source>
        <dbReference type="EMBL" id="SDS98462.1"/>
    </source>
</evidence>
<feature type="transmembrane region" description="Helical" evidence="1">
    <location>
        <begin position="323"/>
        <end position="344"/>
    </location>
</feature>
<keyword evidence="1" id="KW-1133">Transmembrane helix</keyword>
<sequence>MTEAKRRILKSGSQPIRIENIESDPDIQQHEMDSYSRSMFSTFRFTGVAAGLLYSMQWFLAMISNISTAESTTPKIPYPSANIEAAGVAVTLLITSAIAVQVFLRLPRDPERFTREDAVEHHQFWGPIATLIAVGSAFLIPYVIVDALISSVETGVLNLGQALGIPLVAVIALIFASDAVTIISEEARREDLVQKIREMKIRSLTQARGRIAGNQRKHPTAALVWHSLLVGSALVGAATWAAWSLMHQPVLTFTFAVLSLISTAGMVLVCTQSIPTVIRGRILESIFQLLLPALAIVIVSMQSIVLALPYITDPTKPESYIPALAYGLLVAVPPFVTVAILAVLKFPRNHTAPLMDFARNQLTILIGRYKKDNAGTPPEGATWKLLSGSAIILSLVPFVALFLSAGAIWHRSHSSKGSKILFVAGWLFPVLGAIAETLAVLFIAYYGPEFGWFKLCASSSNC</sequence>
<evidence type="ECO:0000313" key="3">
    <source>
        <dbReference type="Proteomes" id="UP000199700"/>
    </source>
</evidence>
<dbReference type="EMBL" id="LT629739">
    <property type="protein sequence ID" value="SDS98462.1"/>
    <property type="molecule type" value="Genomic_DNA"/>
</dbReference>
<proteinExistence type="predicted"/>
<keyword evidence="1" id="KW-0812">Transmembrane</keyword>
<protein>
    <submittedName>
        <fullName evidence="2">Uncharacterized protein</fullName>
    </submittedName>
</protein>
<dbReference type="OrthoDB" id="9819204at2"/>
<feature type="transmembrane region" description="Helical" evidence="1">
    <location>
        <begin position="421"/>
        <end position="445"/>
    </location>
</feature>
<dbReference type="RefSeq" id="WP_157691483.1">
    <property type="nucleotide sequence ID" value="NZ_LT629739.1"/>
</dbReference>
<feature type="transmembrane region" description="Helical" evidence="1">
    <location>
        <begin position="249"/>
        <end position="269"/>
    </location>
</feature>
<evidence type="ECO:0000256" key="1">
    <source>
        <dbReference type="SAM" id="Phobius"/>
    </source>
</evidence>
<feature type="transmembrane region" description="Helical" evidence="1">
    <location>
        <begin position="124"/>
        <end position="144"/>
    </location>
</feature>
<feature type="transmembrane region" description="Helical" evidence="1">
    <location>
        <begin position="83"/>
        <end position="104"/>
    </location>
</feature>
<accession>A0A1H1WN72</accession>
<feature type="transmembrane region" description="Helical" evidence="1">
    <location>
        <begin position="223"/>
        <end position="243"/>
    </location>
</feature>
<name>A0A1H1WN72_BRESA</name>
<feature type="transmembrane region" description="Helical" evidence="1">
    <location>
        <begin position="390"/>
        <end position="409"/>
    </location>
</feature>
<keyword evidence="1" id="KW-0472">Membrane</keyword>
<gene>
    <name evidence="2" type="ORF">SAMN04489751_3424</name>
</gene>
<keyword evidence="3" id="KW-1185">Reference proteome</keyword>
<feature type="transmembrane region" description="Helical" evidence="1">
    <location>
        <begin position="164"/>
        <end position="183"/>
    </location>
</feature>
<dbReference type="Proteomes" id="UP000199700">
    <property type="component" value="Chromosome"/>
</dbReference>
<feature type="transmembrane region" description="Helical" evidence="1">
    <location>
        <begin position="289"/>
        <end position="311"/>
    </location>
</feature>
<feature type="transmembrane region" description="Helical" evidence="1">
    <location>
        <begin position="42"/>
        <end position="63"/>
    </location>
</feature>